<feature type="signal peptide" evidence="1">
    <location>
        <begin position="1"/>
        <end position="19"/>
    </location>
</feature>
<keyword evidence="3" id="KW-1185">Reference proteome</keyword>
<keyword evidence="1" id="KW-0732">Signal</keyword>
<protein>
    <recommendedName>
        <fullName evidence="4">Secreted protein</fullName>
    </recommendedName>
</protein>
<dbReference type="AlphaFoldDB" id="A0A0V0QXW9"/>
<evidence type="ECO:0000313" key="3">
    <source>
        <dbReference type="Proteomes" id="UP000054937"/>
    </source>
</evidence>
<evidence type="ECO:0008006" key="4">
    <source>
        <dbReference type="Google" id="ProtNLM"/>
    </source>
</evidence>
<organism evidence="2 3">
    <name type="scientific">Pseudocohnilembus persalinus</name>
    <name type="common">Ciliate</name>
    <dbReference type="NCBI Taxonomy" id="266149"/>
    <lineage>
        <taxon>Eukaryota</taxon>
        <taxon>Sar</taxon>
        <taxon>Alveolata</taxon>
        <taxon>Ciliophora</taxon>
        <taxon>Intramacronucleata</taxon>
        <taxon>Oligohymenophorea</taxon>
        <taxon>Scuticociliatia</taxon>
        <taxon>Philasterida</taxon>
        <taxon>Pseudocohnilembidae</taxon>
        <taxon>Pseudocohnilembus</taxon>
    </lineage>
</organism>
<sequence>MKFILFLTICVLALTQTQSYQVSDFEHKIAVENIPIKCKLALTRLAIDLRAVVQQFTKEFEFWSFIEDSLKTIDQFHKVEQQCDGAWLEIAKDVVLAAIPAQWRPCAIDTYNDLVDVDHLVKVIKKNPKAWYPITQACLKLSSDIATTVYDCMNANSIEQFQYPVFTQNQSFIDDCAGIISQGVEKFIQYQQDQEQVEILVELQSLFKDFQNVCLSQVEF</sequence>
<feature type="chain" id="PRO_5006867623" description="Secreted protein" evidence="1">
    <location>
        <begin position="20"/>
        <end position="220"/>
    </location>
</feature>
<evidence type="ECO:0000256" key="1">
    <source>
        <dbReference type="SAM" id="SignalP"/>
    </source>
</evidence>
<dbReference type="InParanoid" id="A0A0V0QXW9"/>
<accession>A0A0V0QXW9</accession>
<gene>
    <name evidence="2" type="ORF">PPERSA_00353</name>
</gene>
<dbReference type="EMBL" id="LDAU01000085">
    <property type="protein sequence ID" value="KRX07196.1"/>
    <property type="molecule type" value="Genomic_DNA"/>
</dbReference>
<reference evidence="2 3" key="1">
    <citation type="journal article" date="2015" name="Sci. Rep.">
        <title>Genome of the facultative scuticociliatosis pathogen Pseudocohnilembus persalinus provides insight into its virulence through horizontal gene transfer.</title>
        <authorList>
            <person name="Xiong J."/>
            <person name="Wang G."/>
            <person name="Cheng J."/>
            <person name="Tian M."/>
            <person name="Pan X."/>
            <person name="Warren A."/>
            <person name="Jiang C."/>
            <person name="Yuan D."/>
            <person name="Miao W."/>
        </authorList>
    </citation>
    <scope>NUCLEOTIDE SEQUENCE [LARGE SCALE GENOMIC DNA]</scope>
    <source>
        <strain evidence="2">36N120E</strain>
    </source>
</reference>
<name>A0A0V0QXW9_PSEPJ</name>
<comment type="caution">
    <text evidence="2">The sequence shown here is derived from an EMBL/GenBank/DDBJ whole genome shotgun (WGS) entry which is preliminary data.</text>
</comment>
<dbReference type="Proteomes" id="UP000054937">
    <property type="component" value="Unassembled WGS sequence"/>
</dbReference>
<proteinExistence type="predicted"/>
<evidence type="ECO:0000313" key="2">
    <source>
        <dbReference type="EMBL" id="KRX07196.1"/>
    </source>
</evidence>